<organism evidence="1 2">
    <name type="scientific">Strongylus vulgaris</name>
    <name type="common">Blood worm</name>
    <dbReference type="NCBI Taxonomy" id="40348"/>
    <lineage>
        <taxon>Eukaryota</taxon>
        <taxon>Metazoa</taxon>
        <taxon>Ecdysozoa</taxon>
        <taxon>Nematoda</taxon>
        <taxon>Chromadorea</taxon>
        <taxon>Rhabditida</taxon>
        <taxon>Rhabditina</taxon>
        <taxon>Rhabditomorpha</taxon>
        <taxon>Strongyloidea</taxon>
        <taxon>Strongylidae</taxon>
        <taxon>Strongylus</taxon>
    </lineage>
</organism>
<dbReference type="EMBL" id="UYYB01122411">
    <property type="protein sequence ID" value="VDM83323.1"/>
    <property type="molecule type" value="Genomic_DNA"/>
</dbReference>
<dbReference type="AlphaFoldDB" id="A0A3P7JQZ1"/>
<keyword evidence="2" id="KW-1185">Reference proteome</keyword>
<gene>
    <name evidence="1" type="ORF">SVUK_LOCUS18321</name>
</gene>
<sequence>MDVSMLPVNVDRALYQKQAEKGCTEGDVANSVAVCETANRKENLSGFRTLRVQFI</sequence>
<protein>
    <submittedName>
        <fullName evidence="1">Uncharacterized protein</fullName>
    </submittedName>
</protein>
<evidence type="ECO:0000313" key="2">
    <source>
        <dbReference type="Proteomes" id="UP000270094"/>
    </source>
</evidence>
<name>A0A3P7JQZ1_STRVU</name>
<proteinExistence type="predicted"/>
<dbReference type="Proteomes" id="UP000270094">
    <property type="component" value="Unassembled WGS sequence"/>
</dbReference>
<reference evidence="1 2" key="1">
    <citation type="submission" date="2018-11" db="EMBL/GenBank/DDBJ databases">
        <authorList>
            <consortium name="Pathogen Informatics"/>
        </authorList>
    </citation>
    <scope>NUCLEOTIDE SEQUENCE [LARGE SCALE GENOMIC DNA]</scope>
</reference>
<accession>A0A3P7JQZ1</accession>
<evidence type="ECO:0000313" key="1">
    <source>
        <dbReference type="EMBL" id="VDM83323.1"/>
    </source>
</evidence>